<keyword evidence="2" id="KW-1185">Reference proteome</keyword>
<dbReference type="AlphaFoldDB" id="A0A2T3IQ47"/>
<dbReference type="EMBL" id="PYMH01000016">
    <property type="protein sequence ID" value="PSU30468.1"/>
    <property type="molecule type" value="Genomic_DNA"/>
</dbReference>
<name>A0A2T3IQ47_9GAMM</name>
<evidence type="ECO:0000313" key="1">
    <source>
        <dbReference type="EMBL" id="PSU30468.1"/>
    </source>
</evidence>
<reference evidence="1 2" key="1">
    <citation type="submission" date="2018-03" db="EMBL/GenBank/DDBJ databases">
        <title>Whole genome sequencing of Histamine producing bacteria.</title>
        <authorList>
            <person name="Butler K."/>
        </authorList>
    </citation>
    <scope>NUCLEOTIDE SEQUENCE [LARGE SCALE GENOMIC DNA]</scope>
    <source>
        <strain evidence="1 2">JCM 13586</strain>
    </source>
</reference>
<organism evidence="1 2">
    <name type="scientific">Photobacterium lutimaris</name>
    <dbReference type="NCBI Taxonomy" id="388278"/>
    <lineage>
        <taxon>Bacteria</taxon>
        <taxon>Pseudomonadati</taxon>
        <taxon>Pseudomonadota</taxon>
        <taxon>Gammaproteobacteria</taxon>
        <taxon>Vibrionales</taxon>
        <taxon>Vibrionaceae</taxon>
        <taxon>Photobacterium</taxon>
    </lineage>
</organism>
<dbReference type="Proteomes" id="UP000241222">
    <property type="component" value="Unassembled WGS sequence"/>
</dbReference>
<comment type="caution">
    <text evidence="1">The sequence shown here is derived from an EMBL/GenBank/DDBJ whole genome shotgun (WGS) entry which is preliminary data.</text>
</comment>
<evidence type="ECO:0000313" key="2">
    <source>
        <dbReference type="Proteomes" id="UP000241222"/>
    </source>
</evidence>
<proteinExistence type="predicted"/>
<accession>A0A2T3IQ47</accession>
<sequence>MNYGHYQNCNLFASDEWIVVKELELVTYFHRSTGTINYLFEGMNVLSISLQGDRVYFVGEGYFGGSIFGAVNLNSTNEDSATSINDLKYIEAF</sequence>
<protein>
    <submittedName>
        <fullName evidence="1">Uncharacterized protein</fullName>
    </submittedName>
</protein>
<dbReference type="RefSeq" id="WP_107351199.1">
    <property type="nucleotide sequence ID" value="NZ_PYMH01000016.1"/>
</dbReference>
<gene>
    <name evidence="1" type="ORF">C9I99_23115</name>
</gene>